<evidence type="ECO:0000259" key="5">
    <source>
        <dbReference type="PROSITE" id="PS50011"/>
    </source>
</evidence>
<dbReference type="OrthoDB" id="6513151at2759"/>
<evidence type="ECO:0000256" key="3">
    <source>
        <dbReference type="PROSITE-ProRule" id="PRU10141"/>
    </source>
</evidence>
<dbReference type="GO" id="GO:0045719">
    <property type="term" value="P:negative regulation of glycogen biosynthetic process"/>
    <property type="evidence" value="ECO:0007669"/>
    <property type="project" value="TreeGrafter"/>
</dbReference>
<dbReference type="GO" id="GO:0035556">
    <property type="term" value="P:intracellular signal transduction"/>
    <property type="evidence" value="ECO:0007669"/>
    <property type="project" value="TreeGrafter"/>
</dbReference>
<dbReference type="GO" id="GO:0005634">
    <property type="term" value="C:nucleus"/>
    <property type="evidence" value="ECO:0007669"/>
    <property type="project" value="TreeGrafter"/>
</dbReference>
<feature type="compositionally biased region" description="Low complexity" evidence="4">
    <location>
        <begin position="83"/>
        <end position="102"/>
    </location>
</feature>
<feature type="compositionally biased region" description="Polar residues" evidence="4">
    <location>
        <begin position="1"/>
        <end position="15"/>
    </location>
</feature>
<dbReference type="Gene3D" id="1.10.510.10">
    <property type="entry name" value="Transferase(Phosphotransferase) domain 1"/>
    <property type="match status" value="1"/>
</dbReference>
<evidence type="ECO:0000256" key="4">
    <source>
        <dbReference type="SAM" id="MobiDB-lite"/>
    </source>
</evidence>
<dbReference type="AlphaFoldDB" id="A0A8H7RW60"/>
<dbReference type="GO" id="GO:0005829">
    <property type="term" value="C:cytosol"/>
    <property type="evidence" value="ECO:0007669"/>
    <property type="project" value="TreeGrafter"/>
</dbReference>
<feature type="domain" description="Protein kinase" evidence="5">
    <location>
        <begin position="225"/>
        <end position="498"/>
    </location>
</feature>
<dbReference type="PROSITE" id="PS50011">
    <property type="entry name" value="PROTEIN_KINASE_DOM"/>
    <property type="match status" value="1"/>
</dbReference>
<reference evidence="6 7" key="1">
    <citation type="submission" date="2020-12" db="EMBL/GenBank/DDBJ databases">
        <title>Metabolic potential, ecology and presence of endohyphal bacteria is reflected in genomic diversity of Mucoromycotina.</title>
        <authorList>
            <person name="Muszewska A."/>
            <person name="Okrasinska A."/>
            <person name="Steczkiewicz K."/>
            <person name="Drgas O."/>
            <person name="Orlowska M."/>
            <person name="Perlinska-Lenart U."/>
            <person name="Aleksandrzak-Piekarczyk T."/>
            <person name="Szatraj K."/>
            <person name="Zielenkiewicz U."/>
            <person name="Pilsyk S."/>
            <person name="Malc E."/>
            <person name="Mieczkowski P."/>
            <person name="Kruszewska J.S."/>
            <person name="Biernat P."/>
            <person name="Pawlowska J."/>
        </authorList>
    </citation>
    <scope>NUCLEOTIDE SEQUENCE [LARGE SCALE GENOMIC DNA]</scope>
    <source>
        <strain evidence="6 7">CBS 142.35</strain>
    </source>
</reference>
<sequence length="516" mass="58982">MATLLVNDNCQVQQENNKENRHHVENKEHSQQQQQPTIILSPPPTSRPRKRSFRGLFKQQPTTPPSSVLGRRFSNLSLRSNQSLTSTCSSRPPSPSSSETVGAAAVAASLAAALAVGQRDDSTPSLHPNAAYHKPITTDYFPPSPSSSLSSPQSSESPSTTSTTMFGEMKRALSQYQQIRYLSIRRRKSSATLNNDNNNDEEEEEQQQSNQIKQPLKLHEKYSGYRKGKVIGSGATAVIKLLDLNKGTDQHTVIAVKRFRKKDRDETEREYNKRMTNEFCISKVLRHPHIVETFDLVQDHKNRWCSVMEYCSGGDVFTILQDFDLNDNEIDCLFKQLLLGLQHMHQCGVAHRDIKPENLVMTTKGVLKITDFGVADVVQTCFDEKARESRGQCGSEPYWPPELFNRSNKTKIAEYDGRALDIWSAAVTWHCFIYRHIPFLQACTKDPNYVEFIHKRKRKDWIPLSKCNQDEKDCLYGMFDPNPLTRWTVDQCIESKWIQTVKICTSEREHRHHILS</sequence>
<evidence type="ECO:0000256" key="1">
    <source>
        <dbReference type="ARBA" id="ARBA00022741"/>
    </source>
</evidence>
<keyword evidence="1 3" id="KW-0547">Nucleotide-binding</keyword>
<dbReference type="SMART" id="SM00220">
    <property type="entry name" value="S_TKc"/>
    <property type="match status" value="1"/>
</dbReference>
<dbReference type="InterPro" id="IPR008271">
    <property type="entry name" value="Ser/Thr_kinase_AS"/>
</dbReference>
<dbReference type="EMBL" id="JAEPRB010000249">
    <property type="protein sequence ID" value="KAG2218149.1"/>
    <property type="molecule type" value="Genomic_DNA"/>
</dbReference>
<keyword evidence="7" id="KW-1185">Reference proteome</keyword>
<dbReference type="PANTHER" id="PTHR24346">
    <property type="entry name" value="MAP/MICROTUBULE AFFINITY-REGULATING KINASE"/>
    <property type="match status" value="1"/>
</dbReference>
<feature type="region of interest" description="Disordered" evidence="4">
    <location>
        <begin position="1"/>
        <end position="102"/>
    </location>
</feature>
<dbReference type="InterPro" id="IPR017441">
    <property type="entry name" value="Protein_kinase_ATP_BS"/>
</dbReference>
<dbReference type="SUPFAM" id="SSF56112">
    <property type="entry name" value="Protein kinase-like (PK-like)"/>
    <property type="match status" value="1"/>
</dbReference>
<evidence type="ECO:0000313" key="7">
    <source>
        <dbReference type="Proteomes" id="UP000646827"/>
    </source>
</evidence>
<dbReference type="PROSITE" id="PS00107">
    <property type="entry name" value="PROTEIN_KINASE_ATP"/>
    <property type="match status" value="1"/>
</dbReference>
<gene>
    <name evidence="6" type="ORF">INT45_007852</name>
</gene>
<dbReference type="GO" id="GO:0005524">
    <property type="term" value="F:ATP binding"/>
    <property type="evidence" value="ECO:0007669"/>
    <property type="project" value="UniProtKB-UniRule"/>
</dbReference>
<protein>
    <recommendedName>
        <fullName evidence="5">Protein kinase domain-containing protein</fullName>
    </recommendedName>
</protein>
<feature type="region of interest" description="Disordered" evidence="4">
    <location>
        <begin position="187"/>
        <end position="216"/>
    </location>
</feature>
<dbReference type="Pfam" id="PF00069">
    <property type="entry name" value="Pkinase"/>
    <property type="match status" value="1"/>
</dbReference>
<dbReference type="PANTHER" id="PTHR24346:SF51">
    <property type="entry name" value="PAS DOMAIN-CONTAINING SERINE_THREONINE-PROTEIN KINASE"/>
    <property type="match status" value="1"/>
</dbReference>
<dbReference type="InterPro" id="IPR011009">
    <property type="entry name" value="Kinase-like_dom_sf"/>
</dbReference>
<feature type="compositionally biased region" description="Basic and acidic residues" evidence="4">
    <location>
        <begin position="16"/>
        <end position="30"/>
    </location>
</feature>
<dbReference type="Proteomes" id="UP000646827">
    <property type="component" value="Unassembled WGS sequence"/>
</dbReference>
<proteinExistence type="predicted"/>
<dbReference type="InterPro" id="IPR000719">
    <property type="entry name" value="Prot_kinase_dom"/>
</dbReference>
<feature type="binding site" evidence="3">
    <location>
        <position position="257"/>
    </location>
    <ligand>
        <name>ATP</name>
        <dbReference type="ChEBI" id="CHEBI:30616"/>
    </ligand>
</feature>
<accession>A0A8H7RW60</accession>
<evidence type="ECO:0000256" key="2">
    <source>
        <dbReference type="ARBA" id="ARBA00022840"/>
    </source>
</evidence>
<keyword evidence="2 3" id="KW-0067">ATP-binding</keyword>
<dbReference type="GO" id="GO:0004674">
    <property type="term" value="F:protein serine/threonine kinase activity"/>
    <property type="evidence" value="ECO:0007669"/>
    <property type="project" value="TreeGrafter"/>
</dbReference>
<name>A0A8H7RW60_9FUNG</name>
<dbReference type="PROSITE" id="PS00108">
    <property type="entry name" value="PROTEIN_KINASE_ST"/>
    <property type="match status" value="1"/>
</dbReference>
<feature type="region of interest" description="Disordered" evidence="4">
    <location>
        <begin position="119"/>
        <end position="164"/>
    </location>
</feature>
<feature type="compositionally biased region" description="Low complexity" evidence="4">
    <location>
        <begin position="146"/>
        <end position="164"/>
    </location>
</feature>
<organism evidence="6 7">
    <name type="scientific">Circinella minor</name>
    <dbReference type="NCBI Taxonomy" id="1195481"/>
    <lineage>
        <taxon>Eukaryota</taxon>
        <taxon>Fungi</taxon>
        <taxon>Fungi incertae sedis</taxon>
        <taxon>Mucoromycota</taxon>
        <taxon>Mucoromycotina</taxon>
        <taxon>Mucoromycetes</taxon>
        <taxon>Mucorales</taxon>
        <taxon>Lichtheimiaceae</taxon>
        <taxon>Circinella</taxon>
    </lineage>
</organism>
<comment type="caution">
    <text evidence="6">The sequence shown here is derived from an EMBL/GenBank/DDBJ whole genome shotgun (WGS) entry which is preliminary data.</text>
</comment>
<evidence type="ECO:0000313" key="6">
    <source>
        <dbReference type="EMBL" id="KAG2218149.1"/>
    </source>
</evidence>